<dbReference type="EMBL" id="JBJHQH010000027">
    <property type="protein sequence ID" value="MFK9094758.1"/>
    <property type="molecule type" value="Genomic_DNA"/>
</dbReference>
<accession>A0ABW8RMJ1</accession>
<gene>
    <name evidence="7" type="ORF">ACJEBI_25195</name>
</gene>
<evidence type="ECO:0000256" key="2">
    <source>
        <dbReference type="ARBA" id="ARBA00022729"/>
    </source>
</evidence>
<keyword evidence="4" id="KW-0564">Palmitate</keyword>
<dbReference type="PROSITE" id="PS51257">
    <property type="entry name" value="PROKAR_LIPOPROTEIN"/>
    <property type="match status" value="1"/>
</dbReference>
<proteinExistence type="predicted"/>
<name>A0ABW8RMJ1_9BACI</name>
<dbReference type="RefSeq" id="WP_406583210.1">
    <property type="nucleotide sequence ID" value="NZ_JBJHQH010000027.1"/>
</dbReference>
<keyword evidence="3" id="KW-0472">Membrane</keyword>
<organism evidence="7 8">
    <name type="scientific">Bacillus salipaludis</name>
    <dbReference type="NCBI Taxonomy" id="2547811"/>
    <lineage>
        <taxon>Bacteria</taxon>
        <taxon>Bacillati</taxon>
        <taxon>Bacillota</taxon>
        <taxon>Bacilli</taxon>
        <taxon>Bacillales</taxon>
        <taxon>Bacillaceae</taxon>
        <taxon>Bacillus</taxon>
    </lineage>
</organism>
<evidence type="ECO:0000313" key="7">
    <source>
        <dbReference type="EMBL" id="MFK9094758.1"/>
    </source>
</evidence>
<evidence type="ECO:0000256" key="1">
    <source>
        <dbReference type="ARBA" id="ARBA00022475"/>
    </source>
</evidence>
<feature type="chain" id="PRO_5045341584" evidence="6">
    <location>
        <begin position="24"/>
        <end position="412"/>
    </location>
</feature>
<evidence type="ECO:0000313" key="8">
    <source>
        <dbReference type="Proteomes" id="UP001623041"/>
    </source>
</evidence>
<reference evidence="7 8" key="1">
    <citation type="submission" date="2024-11" db="EMBL/GenBank/DDBJ databases">
        <authorList>
            <person name="Lucas J.A."/>
        </authorList>
    </citation>
    <scope>NUCLEOTIDE SEQUENCE [LARGE SCALE GENOMIC DNA]</scope>
    <source>
        <strain evidence="7 8">Z 5.4</strain>
    </source>
</reference>
<keyword evidence="8" id="KW-1185">Reference proteome</keyword>
<dbReference type="PANTHER" id="PTHR43649:SF33">
    <property type="entry name" value="POLYGALACTURONAN_RHAMNOGALACTURONAN-BINDING PROTEIN YTCQ"/>
    <property type="match status" value="1"/>
</dbReference>
<dbReference type="InterPro" id="IPR050490">
    <property type="entry name" value="Bact_solute-bd_prot1"/>
</dbReference>
<evidence type="ECO:0000256" key="5">
    <source>
        <dbReference type="ARBA" id="ARBA00023288"/>
    </source>
</evidence>
<protein>
    <submittedName>
        <fullName evidence="7">ABC transporter substrate-binding protein</fullName>
    </submittedName>
</protein>
<feature type="signal peptide" evidence="6">
    <location>
        <begin position="1"/>
        <end position="23"/>
    </location>
</feature>
<evidence type="ECO:0000256" key="4">
    <source>
        <dbReference type="ARBA" id="ARBA00023139"/>
    </source>
</evidence>
<keyword evidence="1" id="KW-1003">Cell membrane</keyword>
<dbReference type="SUPFAM" id="SSF53850">
    <property type="entry name" value="Periplasmic binding protein-like II"/>
    <property type="match status" value="1"/>
</dbReference>
<evidence type="ECO:0000256" key="3">
    <source>
        <dbReference type="ARBA" id="ARBA00023136"/>
    </source>
</evidence>
<dbReference type="CDD" id="cd13585">
    <property type="entry name" value="PBP2_TMBP_like"/>
    <property type="match status" value="1"/>
</dbReference>
<keyword evidence="2 6" id="KW-0732">Signal</keyword>
<evidence type="ECO:0000256" key="6">
    <source>
        <dbReference type="SAM" id="SignalP"/>
    </source>
</evidence>
<dbReference type="PANTHER" id="PTHR43649">
    <property type="entry name" value="ARABINOSE-BINDING PROTEIN-RELATED"/>
    <property type="match status" value="1"/>
</dbReference>
<sequence length="412" mass="46486">MKGFKKVKLLFLFTIVAAMLLTACSSSGSKKESAKDGKVTLRFATWDVGDDIKLQQKLIDQFNAENPDIKVDLEAYGGEYDTKITAGIGAKDAPDIMYMWNYPQYKDALEPLDSYIKDRGEEYKNNFYETLWNYNSVDGKVFGLPVGYTTHVVYYNKDLFDQKGIDYPKAGWTWEDLQETAKKLTDKDKKITGFAFPGKPDPYDFEMYLWSNGTSYVDSKGNLKGNLNSPKSIQTFEMFQNMLKDGIAITTEGSGDTEMKSGRVGMFINGAWYLSAFKEAGINYGVVELPAFGNNKSASIISSSGIAMSKDSKHKEAAFKFMEFWTGEQANKERISFELPVLKSVVESEKLQEDPIKKVFYTMLEQSDGHTPTSFITDDWSQLSENLSLVFEQIFNPSTRVDPKKVLNDAVK</sequence>
<comment type="caution">
    <text evidence="7">The sequence shown here is derived from an EMBL/GenBank/DDBJ whole genome shotgun (WGS) entry which is preliminary data.</text>
</comment>
<keyword evidence="5" id="KW-0449">Lipoprotein</keyword>
<dbReference type="Pfam" id="PF01547">
    <property type="entry name" value="SBP_bac_1"/>
    <property type="match status" value="1"/>
</dbReference>
<dbReference type="InterPro" id="IPR006059">
    <property type="entry name" value="SBP"/>
</dbReference>
<dbReference type="Gene3D" id="3.40.190.10">
    <property type="entry name" value="Periplasmic binding protein-like II"/>
    <property type="match status" value="1"/>
</dbReference>
<dbReference type="Proteomes" id="UP001623041">
    <property type="component" value="Unassembled WGS sequence"/>
</dbReference>